<gene>
    <name evidence="2" type="ORF">C0Z10_07865</name>
</gene>
<name>A0A3Q9UJK5_9ACTN</name>
<dbReference type="InterPro" id="IPR036866">
    <property type="entry name" value="RibonucZ/Hydroxyglut_hydro"/>
</dbReference>
<dbReference type="KEGG" id="aji:C0Z10_07865"/>
<dbReference type="SUPFAM" id="SSF56281">
    <property type="entry name" value="Metallo-hydrolase/oxidoreductase"/>
    <property type="match status" value="1"/>
</dbReference>
<feature type="domain" description="Metallo-beta-lactamase" evidence="1">
    <location>
        <begin position="25"/>
        <end position="189"/>
    </location>
</feature>
<organism evidence="2 3">
    <name type="scientific">Acidipropionibacterium jensenii</name>
    <dbReference type="NCBI Taxonomy" id="1749"/>
    <lineage>
        <taxon>Bacteria</taxon>
        <taxon>Bacillati</taxon>
        <taxon>Actinomycetota</taxon>
        <taxon>Actinomycetes</taxon>
        <taxon>Propionibacteriales</taxon>
        <taxon>Propionibacteriaceae</taxon>
        <taxon>Acidipropionibacterium</taxon>
    </lineage>
</organism>
<accession>A0A3Q9UJK5</accession>
<evidence type="ECO:0000313" key="2">
    <source>
        <dbReference type="EMBL" id="AZZ39682.1"/>
    </source>
</evidence>
<dbReference type="EMBL" id="CP025570">
    <property type="protein sequence ID" value="AZZ39682.1"/>
    <property type="molecule type" value="Genomic_DNA"/>
</dbReference>
<protein>
    <submittedName>
        <fullName evidence="2">MBL fold hydrolase</fullName>
    </submittedName>
</protein>
<dbReference type="InterPro" id="IPR001279">
    <property type="entry name" value="Metallo-B-lactamas"/>
</dbReference>
<evidence type="ECO:0000313" key="3">
    <source>
        <dbReference type="Proteomes" id="UP000285875"/>
    </source>
</evidence>
<dbReference type="Pfam" id="PF00753">
    <property type="entry name" value="Lactamase_B"/>
    <property type="match status" value="1"/>
</dbReference>
<dbReference type="Gene3D" id="3.60.15.10">
    <property type="entry name" value="Ribonuclease Z/Hydroxyacylglutathione hydrolase-like"/>
    <property type="match status" value="1"/>
</dbReference>
<dbReference type="PANTHER" id="PTHR42951">
    <property type="entry name" value="METALLO-BETA-LACTAMASE DOMAIN-CONTAINING"/>
    <property type="match status" value="1"/>
</dbReference>
<reference evidence="3" key="1">
    <citation type="submission" date="2017-12" db="EMBL/GenBank/DDBJ databases">
        <title>Whole genome sequencing of Acidipropionibacterium jensenii strains JS279 and JS280.</title>
        <authorList>
            <person name="Deptula P."/>
            <person name="Laine P."/>
            <person name="Smolander O.-P."/>
            <person name="Paulin L."/>
            <person name="Auvinen P."/>
            <person name="Varmanen P."/>
        </authorList>
    </citation>
    <scope>NUCLEOTIDE SEQUENCE [LARGE SCALE GENOMIC DNA]</scope>
    <source>
        <strain evidence="3">JS280</strain>
    </source>
</reference>
<dbReference type="PANTHER" id="PTHR42951:SF4">
    <property type="entry name" value="ACYL-COENZYME A THIOESTERASE MBLAC2"/>
    <property type="match status" value="1"/>
</dbReference>
<dbReference type="SMART" id="SM00849">
    <property type="entry name" value="Lactamase_B"/>
    <property type="match status" value="1"/>
</dbReference>
<evidence type="ECO:0000259" key="1">
    <source>
        <dbReference type="SMART" id="SM00849"/>
    </source>
</evidence>
<dbReference type="AlphaFoldDB" id="A0A3Q9UJK5"/>
<sequence length="265" mass="28063">MDITAEVEWSPLTARVWTTRLEPCAVTCGLVIGDEHILLVDTGSTPEQGRALAWGAARAIGRPVDRVVVTHSHEDHCGGLAGVADAEAWMHRAALAHLADPPAVAHPISLLAYVDLGGLGAEVLHPGAGHTDGDLVVRVAGEDVTFTGDLVETSGDPQADDSTDFWNWPSAVGSMITATDGKGRYVPGHGDPVDADAVMAQNADIARCVDLVKASMEAGTPVDKIQAAHEWPFSKDTISEWIPRIADQLAARGITRKNLLPLSRR</sequence>
<proteinExistence type="predicted"/>
<dbReference type="GO" id="GO:0016787">
    <property type="term" value="F:hydrolase activity"/>
    <property type="evidence" value="ECO:0007669"/>
    <property type="project" value="UniProtKB-KW"/>
</dbReference>
<keyword evidence="2" id="KW-0378">Hydrolase</keyword>
<dbReference type="InterPro" id="IPR050855">
    <property type="entry name" value="NDM-1-like"/>
</dbReference>
<dbReference type="Proteomes" id="UP000285875">
    <property type="component" value="Chromosome"/>
</dbReference>